<dbReference type="InterPro" id="IPR055259">
    <property type="entry name" value="YkvP/CgeB_Glyco_trans-like"/>
</dbReference>
<name>A0A098LEG9_9BACT</name>
<protein>
    <recommendedName>
        <fullName evidence="1">Spore protein YkvP/CgeB glycosyl transferase-like domain-containing protein</fullName>
    </recommendedName>
</protein>
<gene>
    <name evidence="2" type="ORF">MYP_2530</name>
</gene>
<dbReference type="eggNOG" id="COG4641">
    <property type="taxonomic scope" value="Bacteria"/>
</dbReference>
<evidence type="ECO:0000313" key="2">
    <source>
        <dbReference type="EMBL" id="GAL85301.1"/>
    </source>
</evidence>
<organism evidence="2 3">
    <name type="scientific">Sporocytophaga myxococcoides</name>
    <dbReference type="NCBI Taxonomy" id="153721"/>
    <lineage>
        <taxon>Bacteria</taxon>
        <taxon>Pseudomonadati</taxon>
        <taxon>Bacteroidota</taxon>
        <taxon>Cytophagia</taxon>
        <taxon>Cytophagales</taxon>
        <taxon>Cytophagaceae</taxon>
        <taxon>Sporocytophaga</taxon>
    </lineage>
</organism>
<dbReference type="AlphaFoldDB" id="A0A098LEG9"/>
<dbReference type="Pfam" id="PF13524">
    <property type="entry name" value="Glyco_trans_1_2"/>
    <property type="match status" value="1"/>
</dbReference>
<keyword evidence="3" id="KW-1185">Reference proteome</keyword>
<dbReference type="STRING" id="153721.MYP_2530"/>
<feature type="domain" description="Spore protein YkvP/CgeB glycosyl transferase-like" evidence="1">
    <location>
        <begin position="198"/>
        <end position="347"/>
    </location>
</feature>
<reference evidence="2 3" key="1">
    <citation type="submission" date="2014-09" db="EMBL/GenBank/DDBJ databases">
        <title>Sporocytophaga myxococcoides PG-01 genome sequencing.</title>
        <authorList>
            <person name="Liu L."/>
            <person name="Gao P.J."/>
            <person name="Chen G.J."/>
            <person name="Wang L.S."/>
        </authorList>
    </citation>
    <scope>NUCLEOTIDE SEQUENCE [LARGE SCALE GENOMIC DNA]</scope>
    <source>
        <strain evidence="2 3">PG-01</strain>
    </source>
</reference>
<proteinExistence type="predicted"/>
<accession>A0A098LEG9</accession>
<sequence>MFYQSLISDWNNGNAHFLRGIISELKSRGHDVKLYEQDGNTCIQNLVLEHGQKAVKEFYSFYPDLSTNFYNPLKLNLDSILKEADLVIAHEANDPEMIARIGEVKSKHKFKLLFHVTNHRVVTDKEAIEKYNLSNVDGVLALGDVIKNIFLIEGWAKRAWAWHEAADTRMFYPRSKSYEGDLVWIGNYDEERSVELQEFLINPVKELQLKAKVYGVRFPESVIKAFKDAGIEYGGWLPNFKVPDVFAKFRVTVHIPRRPYVQLLPGIPTIRPFEALACGIPLISAPWSDCENLFSPGKDYLVARTGKQMVLHLAAVLNTSINEALSISGLRAINKKHTCFHRVNELEKICEEIGIDRSRFSSSRQEIYVAK</sequence>
<dbReference type="Gene3D" id="3.40.50.2000">
    <property type="entry name" value="Glycogen Phosphorylase B"/>
    <property type="match status" value="2"/>
</dbReference>
<dbReference type="Proteomes" id="UP000030185">
    <property type="component" value="Unassembled WGS sequence"/>
</dbReference>
<dbReference type="EMBL" id="BBLT01000004">
    <property type="protein sequence ID" value="GAL85301.1"/>
    <property type="molecule type" value="Genomic_DNA"/>
</dbReference>
<comment type="caution">
    <text evidence="2">The sequence shown here is derived from an EMBL/GenBank/DDBJ whole genome shotgun (WGS) entry which is preliminary data.</text>
</comment>
<evidence type="ECO:0000313" key="3">
    <source>
        <dbReference type="Proteomes" id="UP000030185"/>
    </source>
</evidence>
<dbReference type="SUPFAM" id="SSF53756">
    <property type="entry name" value="UDP-Glycosyltransferase/glycogen phosphorylase"/>
    <property type="match status" value="1"/>
</dbReference>
<evidence type="ECO:0000259" key="1">
    <source>
        <dbReference type="Pfam" id="PF13524"/>
    </source>
</evidence>